<sequence>MKRKAVKKELKQAIRDWKKEGATSTNTLLLVILAILLPPLAVGIYEGGLTSRFWISLLLTLLFYLPGLIYALIVILE</sequence>
<organism evidence="7 8">
    <name type="scientific">Flavilitoribacter nigricans (strain ATCC 23147 / DSM 23189 / NBRC 102662 / NCIMB 1420 / SS-2)</name>
    <name type="common">Lewinella nigricans</name>
    <dbReference type="NCBI Taxonomy" id="1122177"/>
    <lineage>
        <taxon>Bacteria</taxon>
        <taxon>Pseudomonadati</taxon>
        <taxon>Bacteroidota</taxon>
        <taxon>Saprospiria</taxon>
        <taxon>Saprospirales</taxon>
        <taxon>Lewinellaceae</taxon>
        <taxon>Flavilitoribacter</taxon>
    </lineage>
</organism>
<dbReference type="PANTHER" id="PTHR21659">
    <property type="entry name" value="HYDROPHOBIC PROTEIN RCI2 LOW TEMPERATURE AND SALT RESPONSIVE PROTEIN LTI6 -RELATED"/>
    <property type="match status" value="1"/>
</dbReference>
<comment type="caution">
    <text evidence="7">The sequence shown here is derived from an EMBL/GenBank/DDBJ whole genome shotgun (WGS) entry which is preliminary data.</text>
</comment>
<dbReference type="GO" id="GO:0016020">
    <property type="term" value="C:membrane"/>
    <property type="evidence" value="ECO:0007669"/>
    <property type="project" value="UniProtKB-SubCell"/>
</dbReference>
<comment type="similarity">
    <text evidence="2">Belongs to the UPF0057 (PMP3) family.</text>
</comment>
<accession>A0A2D0N8C8</accession>
<keyword evidence="4 6" id="KW-1133">Transmembrane helix</keyword>
<proteinExistence type="inferred from homology"/>
<reference evidence="7 8" key="1">
    <citation type="submission" date="2017-10" db="EMBL/GenBank/DDBJ databases">
        <title>The draft genome sequence of Lewinella nigricans NBRC 102662.</title>
        <authorList>
            <person name="Wang K."/>
        </authorList>
    </citation>
    <scope>NUCLEOTIDE SEQUENCE [LARGE SCALE GENOMIC DNA]</scope>
    <source>
        <strain evidence="7 8">NBRC 102662</strain>
    </source>
</reference>
<dbReference type="InterPro" id="IPR000612">
    <property type="entry name" value="PMP3"/>
</dbReference>
<evidence type="ECO:0000256" key="4">
    <source>
        <dbReference type="ARBA" id="ARBA00022989"/>
    </source>
</evidence>
<evidence type="ECO:0000256" key="1">
    <source>
        <dbReference type="ARBA" id="ARBA00004370"/>
    </source>
</evidence>
<evidence type="ECO:0000256" key="6">
    <source>
        <dbReference type="SAM" id="Phobius"/>
    </source>
</evidence>
<evidence type="ECO:0000256" key="3">
    <source>
        <dbReference type="ARBA" id="ARBA00022692"/>
    </source>
</evidence>
<dbReference type="EMBL" id="PDUD01000025">
    <property type="protein sequence ID" value="PHN04648.1"/>
    <property type="molecule type" value="Genomic_DNA"/>
</dbReference>
<evidence type="ECO:0000313" key="8">
    <source>
        <dbReference type="Proteomes" id="UP000223913"/>
    </source>
</evidence>
<evidence type="ECO:0000256" key="2">
    <source>
        <dbReference type="ARBA" id="ARBA00009530"/>
    </source>
</evidence>
<evidence type="ECO:0000313" key="7">
    <source>
        <dbReference type="EMBL" id="PHN04648.1"/>
    </source>
</evidence>
<dbReference type="AlphaFoldDB" id="A0A2D0N8C8"/>
<name>A0A2D0N8C8_FLAN2</name>
<keyword evidence="5 6" id="KW-0472">Membrane</keyword>
<evidence type="ECO:0000256" key="5">
    <source>
        <dbReference type="ARBA" id="ARBA00023136"/>
    </source>
</evidence>
<dbReference type="Pfam" id="PF01679">
    <property type="entry name" value="Pmp3"/>
    <property type="match status" value="1"/>
</dbReference>
<dbReference type="PANTHER" id="PTHR21659:SF42">
    <property type="entry name" value="UPF0057 MEMBRANE PROTEIN ZK632.10-RELATED"/>
    <property type="match status" value="1"/>
</dbReference>
<gene>
    <name evidence="7" type="ORF">CRP01_21750</name>
</gene>
<keyword evidence="3 6" id="KW-0812">Transmembrane</keyword>
<feature type="transmembrane region" description="Helical" evidence="6">
    <location>
        <begin position="53"/>
        <end position="76"/>
    </location>
</feature>
<dbReference type="PROSITE" id="PS01309">
    <property type="entry name" value="UPF0057"/>
    <property type="match status" value="1"/>
</dbReference>
<keyword evidence="8" id="KW-1185">Reference proteome</keyword>
<feature type="transmembrane region" description="Helical" evidence="6">
    <location>
        <begin position="21"/>
        <end position="41"/>
    </location>
</feature>
<protein>
    <submittedName>
        <fullName evidence="7">YqaE/Pmp3 family membrane protein</fullName>
    </submittedName>
</protein>
<comment type="subcellular location">
    <subcellularLocation>
        <location evidence="1">Membrane</location>
    </subcellularLocation>
</comment>
<dbReference type="Proteomes" id="UP000223913">
    <property type="component" value="Unassembled WGS sequence"/>
</dbReference>